<proteinExistence type="inferred from homology"/>
<dbReference type="InterPro" id="IPR037143">
    <property type="entry name" value="4-PPantetheinyl_Trfase_dom_sf"/>
</dbReference>
<feature type="binding site" evidence="10">
    <location>
        <position position="9"/>
    </location>
    <ligand>
        <name>Mg(2+)</name>
        <dbReference type="ChEBI" id="CHEBI:18420"/>
    </ligand>
</feature>
<feature type="domain" description="4'-phosphopantetheinyl transferase" evidence="11">
    <location>
        <begin position="5"/>
        <end position="99"/>
    </location>
</feature>
<sequence length="126" mass="13779">MAIIGLGNDIVEIERIEKALGKLGVRFAERILHPDERARYVSSKTPHRYLAKRFAAKEAAAKALGTGIAKGVGFHDFIVDNDSAGKPFLTLVGQAHVLANQLGYRTTHLSLSDERHYALANVIIES</sequence>
<dbReference type="GO" id="GO:0008897">
    <property type="term" value="F:holo-[acyl-carrier-protein] synthase activity"/>
    <property type="evidence" value="ECO:0007669"/>
    <property type="project" value="UniProtKB-UniRule"/>
</dbReference>
<keyword evidence="1 10" id="KW-0444">Lipid biosynthesis</keyword>
<feature type="binding site" evidence="10">
    <location>
        <position position="58"/>
    </location>
    <ligand>
        <name>Mg(2+)</name>
        <dbReference type="ChEBI" id="CHEBI:18420"/>
    </ligand>
</feature>
<dbReference type="GO" id="GO:0006633">
    <property type="term" value="P:fatty acid biosynthetic process"/>
    <property type="evidence" value="ECO:0007669"/>
    <property type="project" value="UniProtKB-UniRule"/>
</dbReference>
<gene>
    <name evidence="10 12" type="primary">acpS</name>
    <name evidence="12" type="ORF">AB0763_11360</name>
</gene>
<comment type="function">
    <text evidence="10">Transfers the 4'-phosphopantetheine moiety from coenzyme A to a Ser of acyl-carrier-protein.</text>
</comment>
<comment type="catalytic activity">
    <reaction evidence="8 10">
        <text>apo-[ACP] + CoA = holo-[ACP] + adenosine 3',5'-bisphosphate + H(+)</text>
        <dbReference type="Rhea" id="RHEA:12068"/>
        <dbReference type="Rhea" id="RHEA-COMP:9685"/>
        <dbReference type="Rhea" id="RHEA-COMP:9690"/>
        <dbReference type="ChEBI" id="CHEBI:15378"/>
        <dbReference type="ChEBI" id="CHEBI:29999"/>
        <dbReference type="ChEBI" id="CHEBI:57287"/>
        <dbReference type="ChEBI" id="CHEBI:58343"/>
        <dbReference type="ChEBI" id="CHEBI:64479"/>
        <dbReference type="EC" id="2.7.8.7"/>
    </reaction>
</comment>
<evidence type="ECO:0000256" key="1">
    <source>
        <dbReference type="ARBA" id="ARBA00022516"/>
    </source>
</evidence>
<keyword evidence="6 10" id="KW-0443">Lipid metabolism</keyword>
<protein>
    <recommendedName>
        <fullName evidence="10">Holo-[acyl-carrier-protein] synthase</fullName>
        <shortName evidence="10">Holo-ACP synthase</shortName>
        <ecNumber evidence="10">2.7.8.7</ecNumber>
    </recommendedName>
    <alternativeName>
        <fullName evidence="10">4'-phosphopantetheinyl transferase AcpS</fullName>
    </alternativeName>
</protein>
<dbReference type="FunFam" id="3.90.470.20:FF:000001">
    <property type="entry name" value="Holo-[acyl-carrier-protein] synthase"/>
    <property type="match status" value="1"/>
</dbReference>
<dbReference type="SUPFAM" id="SSF56214">
    <property type="entry name" value="4'-phosphopantetheinyl transferase"/>
    <property type="match status" value="1"/>
</dbReference>
<accession>A0AB39HDM8</accession>
<comment type="cofactor">
    <cofactor evidence="10">
        <name>Mg(2+)</name>
        <dbReference type="ChEBI" id="CHEBI:18420"/>
    </cofactor>
</comment>
<evidence type="ECO:0000256" key="10">
    <source>
        <dbReference type="HAMAP-Rule" id="MF_00101"/>
    </source>
</evidence>
<evidence type="ECO:0000313" key="12">
    <source>
        <dbReference type="EMBL" id="XDK24775.1"/>
    </source>
</evidence>
<dbReference type="InterPro" id="IPR002582">
    <property type="entry name" value="ACPS"/>
</dbReference>
<evidence type="ECO:0000256" key="9">
    <source>
        <dbReference type="ARBA" id="ARBA00054726"/>
    </source>
</evidence>
<name>A0AB39HDM8_9VIBR</name>
<dbReference type="NCBIfam" id="TIGR00556">
    <property type="entry name" value="pantethn_trn"/>
    <property type="match status" value="1"/>
</dbReference>
<dbReference type="Pfam" id="PF01648">
    <property type="entry name" value="ACPS"/>
    <property type="match status" value="1"/>
</dbReference>
<dbReference type="Gene3D" id="3.90.470.20">
    <property type="entry name" value="4'-phosphopantetheinyl transferase domain"/>
    <property type="match status" value="1"/>
</dbReference>
<reference evidence="12" key="1">
    <citation type="submission" date="2024-07" db="EMBL/GenBank/DDBJ databases">
        <title>Genome Analysis of a Potential Novel Vibrio Species Secreting pH- and Thermo-stable Alginate Lyase and its Application in Producing Alginate Oligosaccharides.</title>
        <authorList>
            <person name="Huang H."/>
            <person name="Bao K."/>
        </authorList>
    </citation>
    <scope>NUCLEOTIDE SEQUENCE</scope>
    <source>
        <strain evidence="12">HB236076</strain>
    </source>
</reference>
<keyword evidence="5 10" id="KW-0460">Magnesium</keyword>
<dbReference type="EMBL" id="CP162601">
    <property type="protein sequence ID" value="XDK24775.1"/>
    <property type="molecule type" value="Genomic_DNA"/>
</dbReference>
<keyword evidence="7 10" id="KW-0275">Fatty acid biosynthesis</keyword>
<keyword evidence="2 10" id="KW-0808">Transferase</keyword>
<dbReference type="InterPro" id="IPR008278">
    <property type="entry name" value="4-PPantetheinyl_Trfase_dom"/>
</dbReference>
<comment type="subcellular location">
    <subcellularLocation>
        <location evidence="10">Cytoplasm</location>
    </subcellularLocation>
</comment>
<dbReference type="InterPro" id="IPR004568">
    <property type="entry name" value="Ppantetheine-prot_Trfase_dom"/>
</dbReference>
<evidence type="ECO:0000256" key="4">
    <source>
        <dbReference type="ARBA" id="ARBA00022832"/>
    </source>
</evidence>
<dbReference type="GO" id="GO:0000287">
    <property type="term" value="F:magnesium ion binding"/>
    <property type="evidence" value="ECO:0007669"/>
    <property type="project" value="UniProtKB-UniRule"/>
</dbReference>
<dbReference type="NCBIfam" id="TIGR00516">
    <property type="entry name" value="acpS"/>
    <property type="match status" value="1"/>
</dbReference>
<evidence type="ECO:0000256" key="6">
    <source>
        <dbReference type="ARBA" id="ARBA00023098"/>
    </source>
</evidence>
<keyword evidence="10" id="KW-0963">Cytoplasm</keyword>
<keyword evidence="3 10" id="KW-0479">Metal-binding</keyword>
<dbReference type="RefSeq" id="WP_306100573.1">
    <property type="nucleotide sequence ID" value="NZ_CP162601.1"/>
</dbReference>
<dbReference type="KEGG" id="vih:AB0763_11360"/>
<comment type="similarity">
    <text evidence="10">Belongs to the P-Pant transferase superfamily. AcpS family.</text>
</comment>
<evidence type="ECO:0000259" key="11">
    <source>
        <dbReference type="Pfam" id="PF01648"/>
    </source>
</evidence>
<evidence type="ECO:0000256" key="8">
    <source>
        <dbReference type="ARBA" id="ARBA00050875"/>
    </source>
</evidence>
<evidence type="ECO:0000256" key="5">
    <source>
        <dbReference type="ARBA" id="ARBA00022842"/>
    </source>
</evidence>
<dbReference type="AlphaFoldDB" id="A0AB39HDM8"/>
<organism evidence="12">
    <name type="scientific">Vibrio sp. HB236076</name>
    <dbReference type="NCBI Taxonomy" id="3232307"/>
    <lineage>
        <taxon>Bacteria</taxon>
        <taxon>Pseudomonadati</taxon>
        <taxon>Pseudomonadota</taxon>
        <taxon>Gammaproteobacteria</taxon>
        <taxon>Vibrionales</taxon>
        <taxon>Vibrionaceae</taxon>
        <taxon>Vibrio</taxon>
    </lineage>
</organism>
<comment type="function">
    <text evidence="9">Transfers the 4'-phosphopantetheine moiety from coenzyme A to the 'Ser-36' of acyl-carrier-protein.</text>
</comment>
<dbReference type="EC" id="2.7.8.7" evidence="10"/>
<evidence type="ECO:0000256" key="2">
    <source>
        <dbReference type="ARBA" id="ARBA00022679"/>
    </source>
</evidence>
<evidence type="ECO:0000256" key="7">
    <source>
        <dbReference type="ARBA" id="ARBA00023160"/>
    </source>
</evidence>
<evidence type="ECO:0000256" key="3">
    <source>
        <dbReference type="ARBA" id="ARBA00022723"/>
    </source>
</evidence>
<keyword evidence="4 10" id="KW-0276">Fatty acid metabolism</keyword>
<dbReference type="HAMAP" id="MF_00101">
    <property type="entry name" value="AcpS"/>
    <property type="match status" value="1"/>
</dbReference>
<dbReference type="GO" id="GO:0005737">
    <property type="term" value="C:cytoplasm"/>
    <property type="evidence" value="ECO:0007669"/>
    <property type="project" value="UniProtKB-SubCell"/>
</dbReference>